<dbReference type="InterPro" id="IPR019665">
    <property type="entry name" value="OxRdtase/DH_put_Rossmann_dom"/>
</dbReference>
<feature type="domain" description="DUF2520" evidence="2">
    <location>
        <begin position="72"/>
        <end position="198"/>
    </location>
</feature>
<dbReference type="SUPFAM" id="SSF48179">
    <property type="entry name" value="6-phosphogluconate dehydrogenase C-terminal domain-like"/>
    <property type="match status" value="1"/>
</dbReference>
<dbReference type="InterPro" id="IPR036291">
    <property type="entry name" value="NAD(P)-bd_dom_sf"/>
</dbReference>
<sequence>MAVSDDAVADMAERLSQQASGDPRPFLFHLSGRCGATLLEPLREQGAVTAAVHPVMTFTGDPESEVRRMARIPFGVTGSSAEAIVRAMAVVQLLGGRAFVIAEEKRSLYHAALSHAANHLVTLMAGAARTLEAADVGDPAAVLGPLVRAAMENSLASGFAALSGPLLRGDRGTIGDHLDAFDRYCPDVLPDYRAMALATLRDMERHGMGQADAMPDLRRMLEDG</sequence>
<dbReference type="Gene3D" id="1.10.1040.20">
    <property type="entry name" value="ProC-like, C-terminal domain"/>
    <property type="match status" value="1"/>
</dbReference>
<dbReference type="InterPro" id="IPR008927">
    <property type="entry name" value="6-PGluconate_DH-like_C_sf"/>
</dbReference>
<dbReference type="InterPro" id="IPR018931">
    <property type="entry name" value="DUF2520"/>
</dbReference>
<proteinExistence type="predicted"/>
<dbReference type="InterPro" id="IPR037108">
    <property type="entry name" value="TM1727-like_C_sf"/>
</dbReference>
<dbReference type="AlphaFoldDB" id="A0A562KIU7"/>
<dbReference type="PANTHER" id="PTHR40459:SF1">
    <property type="entry name" value="CONSERVED HYPOTHETICAL ALANINE AND LEUCINE RICH PROTEIN"/>
    <property type="match status" value="1"/>
</dbReference>
<feature type="domain" description="Putative oxidoreductase/dehydrogenase Rossmann-like" evidence="1">
    <location>
        <begin position="1"/>
        <end position="54"/>
    </location>
</feature>
<comment type="caution">
    <text evidence="3">The sequence shown here is derived from an EMBL/GenBank/DDBJ whole genome shotgun (WGS) entry which is preliminary data.</text>
</comment>
<keyword evidence="4" id="KW-1185">Reference proteome</keyword>
<gene>
    <name evidence="3" type="ORF">IQ35_01552</name>
</gene>
<dbReference type="Proteomes" id="UP000316624">
    <property type="component" value="Unassembled WGS sequence"/>
</dbReference>
<evidence type="ECO:0000259" key="2">
    <source>
        <dbReference type="Pfam" id="PF10728"/>
    </source>
</evidence>
<dbReference type="EMBL" id="VLKK01000004">
    <property type="protein sequence ID" value="TWH95296.1"/>
    <property type="molecule type" value="Genomic_DNA"/>
</dbReference>
<dbReference type="PANTHER" id="PTHR40459">
    <property type="entry name" value="CONSERVED HYPOTHETICAL ALANINE AND LEUCINE RICH PROTEIN"/>
    <property type="match status" value="1"/>
</dbReference>
<evidence type="ECO:0000313" key="3">
    <source>
        <dbReference type="EMBL" id="TWH95296.1"/>
    </source>
</evidence>
<reference evidence="3 4" key="1">
    <citation type="journal article" date="2015" name="Stand. Genomic Sci.">
        <title>Genomic Encyclopedia of Bacterial and Archaeal Type Strains, Phase III: the genomes of soil and plant-associated and newly described type strains.</title>
        <authorList>
            <person name="Whitman W.B."/>
            <person name="Woyke T."/>
            <person name="Klenk H.P."/>
            <person name="Zhou Y."/>
            <person name="Lilburn T.G."/>
            <person name="Beck B.J."/>
            <person name="De Vos P."/>
            <person name="Vandamme P."/>
            <person name="Eisen J.A."/>
            <person name="Garrity G."/>
            <person name="Hugenholtz P."/>
            <person name="Kyrpides N.C."/>
        </authorList>
    </citation>
    <scope>NUCLEOTIDE SEQUENCE [LARGE SCALE GENOMIC DNA]</scope>
    <source>
        <strain evidence="3 4">CGMCC 1.7748</strain>
    </source>
</reference>
<dbReference type="SUPFAM" id="SSF51735">
    <property type="entry name" value="NAD(P)-binding Rossmann-fold domains"/>
    <property type="match status" value="1"/>
</dbReference>
<name>A0A562KIU7_SPHWJ</name>
<dbReference type="Gene3D" id="3.40.50.720">
    <property type="entry name" value="NAD(P)-binding Rossmann-like Domain"/>
    <property type="match status" value="1"/>
</dbReference>
<dbReference type="Pfam" id="PF10728">
    <property type="entry name" value="DUF2520"/>
    <property type="match status" value="1"/>
</dbReference>
<protein>
    <submittedName>
        <fullName evidence="3">Uncharacterized protein DUF2520</fullName>
    </submittedName>
</protein>
<organism evidence="3 4">
    <name type="scientific">Sphingobium wenxiniae (strain DSM 21828 / CGMCC 1.7748 / JZ-1)</name>
    <dbReference type="NCBI Taxonomy" id="595605"/>
    <lineage>
        <taxon>Bacteria</taxon>
        <taxon>Pseudomonadati</taxon>
        <taxon>Pseudomonadota</taxon>
        <taxon>Alphaproteobacteria</taxon>
        <taxon>Sphingomonadales</taxon>
        <taxon>Sphingomonadaceae</taxon>
        <taxon>Sphingobium</taxon>
    </lineage>
</organism>
<evidence type="ECO:0000313" key="4">
    <source>
        <dbReference type="Proteomes" id="UP000316624"/>
    </source>
</evidence>
<accession>A0A562KIU7</accession>
<dbReference type="Pfam" id="PF10727">
    <property type="entry name" value="Rossmann-like"/>
    <property type="match status" value="1"/>
</dbReference>
<evidence type="ECO:0000259" key="1">
    <source>
        <dbReference type="Pfam" id="PF10727"/>
    </source>
</evidence>